<dbReference type="SUPFAM" id="SSF57701">
    <property type="entry name" value="Zn2/Cys6 DNA-binding domain"/>
    <property type="match status" value="1"/>
</dbReference>
<evidence type="ECO:0000256" key="2">
    <source>
        <dbReference type="ARBA" id="ARBA00023242"/>
    </source>
</evidence>
<dbReference type="GO" id="GO:0006351">
    <property type="term" value="P:DNA-templated transcription"/>
    <property type="evidence" value="ECO:0007669"/>
    <property type="project" value="InterPro"/>
</dbReference>
<dbReference type="EMBL" id="JAKWBI020000635">
    <property type="protein sequence ID" value="KAJ2893257.1"/>
    <property type="molecule type" value="Genomic_DNA"/>
</dbReference>
<feature type="region of interest" description="Disordered" evidence="3">
    <location>
        <begin position="1"/>
        <end position="20"/>
    </location>
</feature>
<dbReference type="InterPro" id="IPR001138">
    <property type="entry name" value="Zn2Cys6_DnaBD"/>
</dbReference>
<dbReference type="PROSITE" id="PS00463">
    <property type="entry name" value="ZN2_CY6_FUNGAL_1"/>
    <property type="match status" value="1"/>
</dbReference>
<feature type="region of interest" description="Disordered" evidence="3">
    <location>
        <begin position="76"/>
        <end position="163"/>
    </location>
</feature>
<dbReference type="Pfam" id="PF04082">
    <property type="entry name" value="Fungal_trans"/>
    <property type="match status" value="1"/>
</dbReference>
<dbReference type="Pfam" id="PF00172">
    <property type="entry name" value="Zn_clus"/>
    <property type="match status" value="1"/>
</dbReference>
<evidence type="ECO:0000256" key="1">
    <source>
        <dbReference type="ARBA" id="ARBA00022723"/>
    </source>
</evidence>
<evidence type="ECO:0000256" key="3">
    <source>
        <dbReference type="SAM" id="MobiDB-lite"/>
    </source>
</evidence>
<keyword evidence="1" id="KW-0479">Metal-binding</keyword>
<feature type="compositionally biased region" description="Basic and acidic residues" evidence="3">
    <location>
        <begin position="110"/>
        <end position="127"/>
    </location>
</feature>
<evidence type="ECO:0000259" key="4">
    <source>
        <dbReference type="PROSITE" id="PS50048"/>
    </source>
</evidence>
<dbReference type="GO" id="GO:0003677">
    <property type="term" value="F:DNA binding"/>
    <property type="evidence" value="ECO:0007669"/>
    <property type="project" value="InterPro"/>
</dbReference>
<proteinExistence type="predicted"/>
<dbReference type="GO" id="GO:0008270">
    <property type="term" value="F:zinc ion binding"/>
    <property type="evidence" value="ECO:0007669"/>
    <property type="project" value="InterPro"/>
</dbReference>
<name>A0AAD5RH82_9PEZI</name>
<dbReference type="SMART" id="SM00066">
    <property type="entry name" value="GAL4"/>
    <property type="match status" value="1"/>
</dbReference>
<dbReference type="PROSITE" id="PS50048">
    <property type="entry name" value="ZN2_CY6_FUNGAL_2"/>
    <property type="match status" value="1"/>
</dbReference>
<sequence length="910" mass="100953">MSTTNVPTPSGDQRPELVSTPAWQQDAAALATTRQIVRACMRCRKQKSKCDPFRPCSVCVKAGVECVSRPVNETKEDGIETHRARSMPRPPRASEERPSKVRRVANDSARPSRDQEPTRPRRSENRTSQRSTSAEAQSGTPVDDANGDEEVSHVDVGDSNMNTKLFTLTPGHLMENSPSPYEQHQSLNCANSNNSPAARINFIGDQDTLSMSSPSASTIIDPQHRAVLPWSYSRVSAAALLSHLPPRPVTDYLIAVYFNTVHWFMVVVHEGHFLRHYREMLDLFARDPKLVPNTDEDFTFALLILTMVVLGGRYTSVHSVRSQRCKQIHLDFCQSMRSHYPVLDGQDFDVVENTSRIFSVVRGNSTDNLACGTLATIQSHLLLGSLFLYHGEANLAWANSGSTIRAAQALSLHKENSELRWSSSYYRTMEPSERCQLRRRLFWGVHTSDRFLAMCYGLPFLISDDDCVAGAPCEDNIYPTPGCSSFLMLEDDLEGPDATGGAVTLLTYQTYKLHIYIILGQIISGLYRQSNGESNSLLSAFNSPTKSFAPSRGAQKSEELLETVERLDAKLRNWYNHLPQALRLSADMSYPPYDQDCGKGGDDVDDDVTVIPAQDDPLKDSVKVQNRRCKVRRGIYGMQALLLQLAYDNALVLIHRPVLALKNNTSSIVSHEVFRRSVDACWNAALRMSNIGKHHILHRNQHAHAISYVGIHLFTAGVVLSVFGSSDPLSRRAWEAKQGLSRIIRMQRQLRKKVVVSGQSLAILENLAREVVRKEMAIILATDIDGAEENKTSMPPPPKETPVGAQAQPAIAWHMPNVDAQRPLATPAMNNAIVSPTNLLTTSSMGVHSDLVLENDMFNESVLDIERFLAESQFLPGLDPGMPSHDASFLGNGAGGGSQPSEIWWFSQEG</sequence>
<dbReference type="AlphaFoldDB" id="A0AAD5RH82"/>
<comment type="caution">
    <text evidence="5">The sequence shown here is derived from an EMBL/GenBank/DDBJ whole genome shotgun (WGS) entry which is preliminary data.</text>
</comment>
<dbReference type="GO" id="GO:0000981">
    <property type="term" value="F:DNA-binding transcription factor activity, RNA polymerase II-specific"/>
    <property type="evidence" value="ECO:0007669"/>
    <property type="project" value="InterPro"/>
</dbReference>
<feature type="compositionally biased region" description="Polar residues" evidence="3">
    <location>
        <begin position="1"/>
        <end position="11"/>
    </location>
</feature>
<gene>
    <name evidence="5" type="ORF">MKZ38_008852</name>
</gene>
<feature type="domain" description="Zn(2)-C6 fungal-type" evidence="4">
    <location>
        <begin position="39"/>
        <end position="68"/>
    </location>
</feature>
<dbReference type="PANTHER" id="PTHR46910:SF17">
    <property type="entry name" value="SCFA-RELATED"/>
    <property type="match status" value="1"/>
</dbReference>
<feature type="compositionally biased region" description="Polar residues" evidence="3">
    <location>
        <begin position="128"/>
        <end position="140"/>
    </location>
</feature>
<dbReference type="CDD" id="cd12148">
    <property type="entry name" value="fungal_TF_MHR"/>
    <property type="match status" value="1"/>
</dbReference>
<dbReference type="CDD" id="cd00067">
    <property type="entry name" value="GAL4"/>
    <property type="match status" value="1"/>
</dbReference>
<dbReference type="Gene3D" id="4.10.240.10">
    <property type="entry name" value="Zn(2)-C6 fungal-type DNA-binding domain"/>
    <property type="match status" value="1"/>
</dbReference>
<evidence type="ECO:0000313" key="5">
    <source>
        <dbReference type="EMBL" id="KAJ2893257.1"/>
    </source>
</evidence>
<dbReference type="Proteomes" id="UP001201980">
    <property type="component" value="Unassembled WGS sequence"/>
</dbReference>
<dbReference type="SMART" id="SM00906">
    <property type="entry name" value="Fungal_trans"/>
    <property type="match status" value="1"/>
</dbReference>
<accession>A0AAD5RH82</accession>
<keyword evidence="2" id="KW-0539">Nucleus</keyword>
<dbReference type="InterPro" id="IPR036864">
    <property type="entry name" value="Zn2-C6_fun-type_DNA-bd_sf"/>
</dbReference>
<protein>
    <recommendedName>
        <fullName evidence="4">Zn(2)-C6 fungal-type domain-containing protein</fullName>
    </recommendedName>
</protein>
<reference evidence="5" key="1">
    <citation type="submission" date="2022-07" db="EMBL/GenBank/DDBJ databases">
        <title>Draft genome sequence of Zalerion maritima ATCC 34329, a (micro)plastics degrading marine fungus.</title>
        <authorList>
            <person name="Paco A."/>
            <person name="Goncalves M.F.M."/>
            <person name="Rocha-Santos T.A.P."/>
            <person name="Alves A."/>
        </authorList>
    </citation>
    <scope>NUCLEOTIDE SEQUENCE</scope>
    <source>
        <strain evidence="5">ATCC 34329</strain>
    </source>
</reference>
<dbReference type="InterPro" id="IPR050987">
    <property type="entry name" value="AtrR-like"/>
</dbReference>
<dbReference type="PANTHER" id="PTHR46910">
    <property type="entry name" value="TRANSCRIPTION FACTOR PDR1"/>
    <property type="match status" value="1"/>
</dbReference>
<evidence type="ECO:0000313" key="6">
    <source>
        <dbReference type="Proteomes" id="UP001201980"/>
    </source>
</evidence>
<dbReference type="InterPro" id="IPR007219">
    <property type="entry name" value="XnlR_reg_dom"/>
</dbReference>
<organism evidence="5 6">
    <name type="scientific">Zalerion maritima</name>
    <dbReference type="NCBI Taxonomy" id="339359"/>
    <lineage>
        <taxon>Eukaryota</taxon>
        <taxon>Fungi</taxon>
        <taxon>Dikarya</taxon>
        <taxon>Ascomycota</taxon>
        <taxon>Pezizomycotina</taxon>
        <taxon>Sordariomycetes</taxon>
        <taxon>Lulworthiomycetidae</taxon>
        <taxon>Lulworthiales</taxon>
        <taxon>Lulworthiaceae</taxon>
        <taxon>Zalerion</taxon>
    </lineage>
</organism>
<keyword evidence="6" id="KW-1185">Reference proteome</keyword>